<dbReference type="InterPro" id="IPR032549">
    <property type="entry name" value="DUF4939"/>
</dbReference>
<keyword evidence="8" id="KW-1185">Reference proteome</keyword>
<dbReference type="PANTHER" id="PTHR37984:SF5">
    <property type="entry name" value="PROTEIN NYNRIN-LIKE"/>
    <property type="match status" value="1"/>
</dbReference>
<name>A0ABQ8N0B9_LABRO</name>
<dbReference type="SUPFAM" id="SSF53098">
    <property type="entry name" value="Ribonuclease H-like"/>
    <property type="match status" value="1"/>
</dbReference>
<proteinExistence type="inferred from homology"/>
<dbReference type="SUPFAM" id="SSF56672">
    <property type="entry name" value="DNA/RNA polymerases"/>
    <property type="match status" value="1"/>
</dbReference>
<dbReference type="InterPro" id="IPR050951">
    <property type="entry name" value="Retrovirus_Pol_polyprotein"/>
</dbReference>
<evidence type="ECO:0000256" key="1">
    <source>
        <dbReference type="ARBA" id="ARBA00010879"/>
    </source>
</evidence>
<organism evidence="7 8">
    <name type="scientific">Labeo rohita</name>
    <name type="common">Indian major carp</name>
    <name type="synonym">Cyprinus rohita</name>
    <dbReference type="NCBI Taxonomy" id="84645"/>
    <lineage>
        <taxon>Eukaryota</taxon>
        <taxon>Metazoa</taxon>
        <taxon>Chordata</taxon>
        <taxon>Craniata</taxon>
        <taxon>Vertebrata</taxon>
        <taxon>Euteleostomi</taxon>
        <taxon>Actinopterygii</taxon>
        <taxon>Neopterygii</taxon>
        <taxon>Teleostei</taxon>
        <taxon>Ostariophysi</taxon>
        <taxon>Cypriniformes</taxon>
        <taxon>Cyprinidae</taxon>
        <taxon>Labeoninae</taxon>
        <taxon>Labeonini</taxon>
        <taxon>Labeo</taxon>
    </lineage>
</organism>
<dbReference type="PROSITE" id="PS50878">
    <property type="entry name" value="RT_POL"/>
    <property type="match status" value="1"/>
</dbReference>
<protein>
    <recommendedName>
        <fullName evidence="2">ribonuclease H</fullName>
        <ecNumber evidence="2">3.1.26.4</ecNumber>
    </recommendedName>
</protein>
<gene>
    <name evidence="7" type="ORF">H4Q32_005254</name>
</gene>
<dbReference type="Pfam" id="PF00665">
    <property type="entry name" value="rve"/>
    <property type="match status" value="1"/>
</dbReference>
<evidence type="ECO:0000313" key="7">
    <source>
        <dbReference type="EMBL" id="KAI2668519.1"/>
    </source>
</evidence>
<dbReference type="InterPro" id="IPR000477">
    <property type="entry name" value="RT_dom"/>
</dbReference>
<evidence type="ECO:0000259" key="6">
    <source>
        <dbReference type="PROSITE" id="PS50994"/>
    </source>
</evidence>
<dbReference type="EC" id="3.1.26.4" evidence="2"/>
<comment type="similarity">
    <text evidence="1">Belongs to the beta type-B retroviral polymerase family. HERV class-II K(HML-2) pol subfamily.</text>
</comment>
<dbReference type="EMBL" id="JACTAM010000001">
    <property type="protein sequence ID" value="KAI2668519.1"/>
    <property type="molecule type" value="Genomic_DNA"/>
</dbReference>
<dbReference type="PANTHER" id="PTHR37984">
    <property type="entry name" value="PROTEIN CBG26694"/>
    <property type="match status" value="1"/>
</dbReference>
<dbReference type="Proteomes" id="UP000830375">
    <property type="component" value="Unassembled WGS sequence"/>
</dbReference>
<feature type="domain" description="Reverse transcriptase" evidence="5">
    <location>
        <begin position="279"/>
        <end position="456"/>
    </location>
</feature>
<dbReference type="InterPro" id="IPR036397">
    <property type="entry name" value="RNaseH_sf"/>
</dbReference>
<comment type="caution">
    <text evidence="7">The sequence shown here is derived from an EMBL/GenBank/DDBJ whole genome shotgun (WGS) entry which is preliminary data.</text>
</comment>
<dbReference type="InterPro" id="IPR041577">
    <property type="entry name" value="RT_RNaseH_2"/>
</dbReference>
<evidence type="ECO:0000256" key="3">
    <source>
        <dbReference type="ARBA" id="ARBA00023268"/>
    </source>
</evidence>
<dbReference type="InterPro" id="IPR056924">
    <property type="entry name" value="SH3_Tf2-1"/>
</dbReference>
<evidence type="ECO:0000313" key="8">
    <source>
        <dbReference type="Proteomes" id="UP000830375"/>
    </source>
</evidence>
<dbReference type="CDD" id="cd09274">
    <property type="entry name" value="RNase_HI_RT_Ty3"/>
    <property type="match status" value="1"/>
</dbReference>
<keyword evidence="3" id="KW-0511">Multifunctional enzyme</keyword>
<dbReference type="Pfam" id="PF00078">
    <property type="entry name" value="RVT_1"/>
    <property type="match status" value="1"/>
</dbReference>
<evidence type="ECO:0000256" key="2">
    <source>
        <dbReference type="ARBA" id="ARBA00012180"/>
    </source>
</evidence>
<dbReference type="Gene3D" id="3.10.10.10">
    <property type="entry name" value="HIV Type 1 Reverse Transcriptase, subunit A, domain 1"/>
    <property type="match status" value="1"/>
</dbReference>
<dbReference type="InterPro" id="IPR043502">
    <property type="entry name" value="DNA/RNA_pol_sf"/>
</dbReference>
<dbReference type="Pfam" id="PF16297">
    <property type="entry name" value="DUF4939"/>
    <property type="match status" value="1"/>
</dbReference>
<dbReference type="Pfam" id="PF17919">
    <property type="entry name" value="RT_RNaseH_2"/>
    <property type="match status" value="1"/>
</dbReference>
<feature type="region of interest" description="Disordered" evidence="4">
    <location>
        <begin position="662"/>
        <end position="681"/>
    </location>
</feature>
<accession>A0ABQ8N0B9</accession>
<dbReference type="InterPro" id="IPR012337">
    <property type="entry name" value="RNaseH-like_sf"/>
</dbReference>
<evidence type="ECO:0000259" key="5">
    <source>
        <dbReference type="PROSITE" id="PS50878"/>
    </source>
</evidence>
<dbReference type="Gene3D" id="3.30.70.270">
    <property type="match status" value="2"/>
</dbReference>
<dbReference type="InterPro" id="IPR043128">
    <property type="entry name" value="Rev_trsase/Diguanyl_cyclase"/>
</dbReference>
<dbReference type="InterPro" id="IPR001584">
    <property type="entry name" value="Integrase_cat-core"/>
</dbReference>
<dbReference type="Pfam" id="PF24626">
    <property type="entry name" value="SH3_Tf2-1"/>
    <property type="match status" value="1"/>
</dbReference>
<dbReference type="CDD" id="cd01647">
    <property type="entry name" value="RT_LTR"/>
    <property type="match status" value="1"/>
</dbReference>
<evidence type="ECO:0000256" key="4">
    <source>
        <dbReference type="SAM" id="MobiDB-lite"/>
    </source>
</evidence>
<dbReference type="Gene3D" id="3.10.20.370">
    <property type="match status" value="1"/>
</dbReference>
<sequence>MDPAKETPIRSPVELQGAMLGRHQEELSAARYAVEGLSAQVTELTNQLQSLRAEPTVRPPRFHSEPRINNPPCYSGQPTQCRAFLTQCEVFFSLQPATYAADRAKVAFVISLLSGRARDWGAAVWEMEAVFCEHFSLFKEEMIKVFDRSVYGQEASRLLSSLRQGKRSAADYAIEFRTLAATCESGRSGRRFSLAMCHLVWIKWWSWLSALTSVLRGTAALVYLSRLSSPSQTLLPQPRRGPILRQCNWAAFASLGPSANAESITGSNSSRTTFPALLLFEGSTRSCSALIDSGAEGNFEKDGSLRPCIDYRGLNDITIKNRYPLPLMSSAFEILQEAKIFTKLDLRNAYHLVRIKEGDEWKTAFNTPLGHFDYRILPFGLANAPSVFQALVNDVLRDMLNVFVFLDNLLIFSPSVSDHVQHVRRVLQRLLENRLFVKAEKCVFHVKSVTFLGHVVSADGISMDLAKVRAVIDWPIPDSRTALQRFLGFAHFYRRFIRNFSQVAAPLTALTSTQTRFVWSKSAQEAFDKLKKLFSSAPILITPDTTRQFIVEVDASNVGVGAVLSQRSPLDNRVHPCAFFSHHLSPAERNYDVGNRELLAIRLALGEWRHWLEGAALPFLVWTDHRNLAYICLAKRLNARQARWALFFDRFNFTISYRPGSKNTKPDALSRQFESPDDPPPLESILPKGRVVGAVVWGIEQQVKRALSHVTIPRGCPEGKLFVPESVRSASANGFGGLPSSVMYAVTLPRVQSVLSLSLVILHLPPAPPLPIPSRPWSHIALDFVSGLPSSAGNTVILTVIDRFSKAAHFIPLPKLPSAKETALTVFENVFKIHGLPSDIVSDRGPQFISQFWREFCRQIGATVSLSSGFHPQTNGQAERVNQILGRLLRTLAAHNPASWCENLRWAEYANCHRSRAPRYVCGQRVWLSTRNLPLQPPSRKLAPKFIGPFSIVKVLNPVAVRLRLPNYLRRVHPVFHVSCIKPVIRPPSRPSPPSPPVVSRTPLSLRSRSYWLSALGEGAFSIWSIGRDTVLDRSLIDDFLRSRQSSALGVPGGAPRGRGTVTSRSSCFAPSATHPSPGRPPLAHSYLLRNSPLLRCWSLRAPADSETFRSCIFLFCATEVEVDGRQLEFILLLSLPRTNKDFCLLFPAFASGSFTHRVTPEPTYIAIGSSCSGGVAGGLVLLPASQATGKGGRSKQVNCQWKWMKRVRWVNSSGYPGEQPVHGSKGVRSGLELSYGCER</sequence>
<dbReference type="PROSITE" id="PS50994">
    <property type="entry name" value="INTEGRASE"/>
    <property type="match status" value="1"/>
</dbReference>
<dbReference type="Gene3D" id="3.30.420.10">
    <property type="entry name" value="Ribonuclease H-like superfamily/Ribonuclease H"/>
    <property type="match status" value="1"/>
</dbReference>
<reference evidence="7 8" key="1">
    <citation type="submission" date="2022-01" db="EMBL/GenBank/DDBJ databases">
        <title>A high-quality chromosome-level genome assembly of rohu carp, Labeo rohita.</title>
        <authorList>
            <person name="Arick M.A. II"/>
            <person name="Hsu C.-Y."/>
            <person name="Magbanua Z."/>
            <person name="Pechanova O."/>
            <person name="Grover C."/>
            <person name="Miller E."/>
            <person name="Thrash A."/>
            <person name="Ezzel L."/>
            <person name="Alam S."/>
            <person name="Benzie J."/>
            <person name="Hamilton M."/>
            <person name="Karsi A."/>
            <person name="Lawrence M.L."/>
            <person name="Peterson D.G."/>
        </authorList>
    </citation>
    <scope>NUCLEOTIDE SEQUENCE [LARGE SCALE GENOMIC DNA]</scope>
    <source>
        <strain evidence="8">BAU-BD-2019</strain>
        <tissue evidence="7">Blood</tissue>
    </source>
</reference>
<feature type="domain" description="Integrase catalytic" evidence="6">
    <location>
        <begin position="772"/>
        <end position="945"/>
    </location>
</feature>